<evidence type="ECO:0000256" key="2">
    <source>
        <dbReference type="SAM" id="SignalP"/>
    </source>
</evidence>
<reference evidence="4" key="1">
    <citation type="journal article" date="2019" name="Int. J. Syst. Evol. Microbiol.">
        <title>The Global Catalogue of Microorganisms (GCM) 10K type strain sequencing project: providing services to taxonomists for standard genome sequencing and annotation.</title>
        <authorList>
            <consortium name="The Broad Institute Genomics Platform"/>
            <consortium name="The Broad Institute Genome Sequencing Center for Infectious Disease"/>
            <person name="Wu L."/>
            <person name="Ma J."/>
        </authorList>
    </citation>
    <scope>NUCLEOTIDE SEQUENCE [LARGE SCALE GENOMIC DNA]</scope>
    <source>
        <strain evidence="4">KCTC 33842</strain>
    </source>
</reference>
<organism evidence="3 4">
    <name type="scientific">Deinococcus taklimakanensis</name>
    <dbReference type="NCBI Taxonomy" id="536443"/>
    <lineage>
        <taxon>Bacteria</taxon>
        <taxon>Thermotogati</taxon>
        <taxon>Deinococcota</taxon>
        <taxon>Deinococci</taxon>
        <taxon>Deinococcales</taxon>
        <taxon>Deinococcaceae</taxon>
        <taxon>Deinococcus</taxon>
    </lineage>
</organism>
<proteinExistence type="predicted"/>
<comment type="caution">
    <text evidence="3">The sequence shown here is derived from an EMBL/GenBank/DDBJ whole genome shotgun (WGS) entry which is preliminary data.</text>
</comment>
<protein>
    <recommendedName>
        <fullName evidence="5">Secreted protein</fullName>
    </recommendedName>
</protein>
<evidence type="ECO:0000313" key="3">
    <source>
        <dbReference type="EMBL" id="MFD2608636.1"/>
    </source>
</evidence>
<keyword evidence="4" id="KW-1185">Reference proteome</keyword>
<dbReference type="Proteomes" id="UP001597475">
    <property type="component" value="Unassembled WGS sequence"/>
</dbReference>
<evidence type="ECO:0000256" key="1">
    <source>
        <dbReference type="SAM" id="MobiDB-lite"/>
    </source>
</evidence>
<accession>A0ABW5NZZ5</accession>
<keyword evidence="2" id="KW-0732">Signal</keyword>
<name>A0ABW5NZZ5_9DEIO</name>
<feature type="region of interest" description="Disordered" evidence="1">
    <location>
        <begin position="89"/>
        <end position="124"/>
    </location>
</feature>
<sequence length="124" mass="13113">MKANRLLLAVTLLTSALSSVAFSQSTDPNAPVIRPDQVVVKKVLPGYERGNGGSYGENHPHKVLICHATSAVDNNGYVYISVAGQAAAAHEAHKHQQGNREGQGQGKKERDEIRLGQGCVIGAS</sequence>
<dbReference type="EMBL" id="JBHUMK010000013">
    <property type="protein sequence ID" value="MFD2608636.1"/>
    <property type="molecule type" value="Genomic_DNA"/>
</dbReference>
<feature type="chain" id="PRO_5046440926" description="Secreted protein" evidence="2">
    <location>
        <begin position="24"/>
        <end position="124"/>
    </location>
</feature>
<dbReference type="RefSeq" id="WP_386843330.1">
    <property type="nucleotide sequence ID" value="NZ_JBHUMK010000013.1"/>
</dbReference>
<evidence type="ECO:0008006" key="5">
    <source>
        <dbReference type="Google" id="ProtNLM"/>
    </source>
</evidence>
<feature type="signal peptide" evidence="2">
    <location>
        <begin position="1"/>
        <end position="23"/>
    </location>
</feature>
<gene>
    <name evidence="3" type="ORF">ACFSR9_04155</name>
</gene>
<evidence type="ECO:0000313" key="4">
    <source>
        <dbReference type="Proteomes" id="UP001597475"/>
    </source>
</evidence>